<evidence type="ECO:0000256" key="7">
    <source>
        <dbReference type="ARBA" id="ARBA00038021"/>
    </source>
</evidence>
<evidence type="ECO:0000256" key="4">
    <source>
        <dbReference type="ARBA" id="ARBA00023155"/>
    </source>
</evidence>
<evidence type="ECO:0000313" key="13">
    <source>
        <dbReference type="RefSeq" id="XP_049309409.1"/>
    </source>
</evidence>
<dbReference type="Pfam" id="PF05920">
    <property type="entry name" value="Homeobox_KN"/>
    <property type="match status" value="1"/>
</dbReference>
<feature type="DNA-binding region" description="Homeobox" evidence="8">
    <location>
        <begin position="121"/>
        <end position="183"/>
    </location>
</feature>
<dbReference type="GeneID" id="105229104"/>
<keyword evidence="2" id="KW-0805">Transcription regulation</keyword>
<dbReference type="GO" id="GO:0009887">
    <property type="term" value="P:animal organ morphogenesis"/>
    <property type="evidence" value="ECO:0007669"/>
    <property type="project" value="UniProtKB-ARBA"/>
</dbReference>
<dbReference type="InterPro" id="IPR008422">
    <property type="entry name" value="KN_HD"/>
</dbReference>
<dbReference type="GO" id="GO:0006355">
    <property type="term" value="P:regulation of DNA-templated transcription"/>
    <property type="evidence" value="ECO:0007669"/>
    <property type="project" value="InterPro"/>
</dbReference>
<keyword evidence="3 8" id="KW-0238">DNA-binding</keyword>
<dbReference type="GO" id="GO:0005634">
    <property type="term" value="C:nucleus"/>
    <property type="evidence" value="ECO:0007669"/>
    <property type="project" value="UniProtKB-SubCell"/>
</dbReference>
<dbReference type="FunFam" id="1.10.10.60:FF:000059">
    <property type="entry name" value="TGFB-induced factor homeobox 1"/>
    <property type="match status" value="1"/>
</dbReference>
<dbReference type="SUPFAM" id="SSF46689">
    <property type="entry name" value="Homeodomain-like"/>
    <property type="match status" value="1"/>
</dbReference>
<dbReference type="PANTHER" id="PTHR11850">
    <property type="entry name" value="HOMEOBOX PROTEIN TRANSCRIPTION FACTORS"/>
    <property type="match status" value="1"/>
</dbReference>
<keyword evidence="6 8" id="KW-0539">Nucleus</keyword>
<dbReference type="GO" id="GO:0048646">
    <property type="term" value="P:anatomical structure formation involved in morphogenesis"/>
    <property type="evidence" value="ECO:0007669"/>
    <property type="project" value="UniProtKB-ARBA"/>
</dbReference>
<evidence type="ECO:0000256" key="3">
    <source>
        <dbReference type="ARBA" id="ARBA00023125"/>
    </source>
</evidence>
<dbReference type="SMART" id="SM00389">
    <property type="entry name" value="HOX"/>
    <property type="match status" value="1"/>
</dbReference>
<dbReference type="GO" id="GO:0001654">
    <property type="term" value="P:eye development"/>
    <property type="evidence" value="ECO:0007669"/>
    <property type="project" value="UniProtKB-ARBA"/>
</dbReference>
<comment type="subcellular location">
    <subcellularLocation>
        <location evidence="1 8">Nucleus</location>
    </subcellularLocation>
</comment>
<keyword evidence="11" id="KW-1185">Reference proteome</keyword>
<protein>
    <submittedName>
        <fullName evidence="12 13">Uncharacterized protein LOC105229104 isoform X1</fullName>
    </submittedName>
</protein>
<evidence type="ECO:0000259" key="10">
    <source>
        <dbReference type="PROSITE" id="PS50071"/>
    </source>
</evidence>
<dbReference type="AlphaFoldDB" id="A0A6I9V6G8"/>
<feature type="region of interest" description="Disordered" evidence="9">
    <location>
        <begin position="413"/>
        <end position="432"/>
    </location>
</feature>
<feature type="compositionally biased region" description="Acidic residues" evidence="9">
    <location>
        <begin position="413"/>
        <end position="424"/>
    </location>
</feature>
<dbReference type="RefSeq" id="XP_049309409.1">
    <property type="nucleotide sequence ID" value="XM_049453452.1"/>
</dbReference>
<evidence type="ECO:0000256" key="9">
    <source>
        <dbReference type="SAM" id="MobiDB-lite"/>
    </source>
</evidence>
<dbReference type="PROSITE" id="PS50071">
    <property type="entry name" value="HOMEOBOX_2"/>
    <property type="match status" value="1"/>
</dbReference>
<evidence type="ECO:0000313" key="12">
    <source>
        <dbReference type="RefSeq" id="XP_049309408.1"/>
    </source>
</evidence>
<sequence>MLSPDTLHHEEVNLALDRQVRQDIQDMAQEAQIQAQIIAHEARDRFQSTSSVEEDGQEDIEHDGVTVLGVVEADDDDDVHHHESIVEEDLTEHDLSDMQDVKDFKDMLMESNDGNADNSLMRKRRGNLPKQSVKILKRWLYEHRYNAYPSDAEKFTLSQEANLTVLQVCNWFINARRRILPEMIRREGNDPLHFTISRRGKKLNSSLNSSNSLNASGIVPNPITGSPASEVIVGATEEVEGDEVHDGVANVLTALGHFVQTPGGHMVKVEPDMEYDDSVIYRWQQAIAANPQGFQNLHPQIQAKILAKIQAAKQRQAAANAAAAAAAAAQMQQQPSFNTNTGVMQNPDIAAVAGLPASPPSSINSSAAAHSQYPHSTKYFYSQTLNQIFHIQNSMPQTKNSYFNALRSEDDSVNEYDSCEPQSEEEGKFESSDAWQSVMKTVFSTEEVTTSSPTATNNTYWTTASHPHTTTAQSHAIGVTGATTTGNNVIAAANVNALVTPIECKAEPGVTVGAEATVVTSGVSNASNSNNNSANATNNNTITSTVQVIHPGSHLVKGVIRDDKDKFKCLYLLVETAVAVRQREKEQEDEDVHVLGN</sequence>
<dbReference type="GO" id="GO:0000987">
    <property type="term" value="F:cis-regulatory region sequence-specific DNA binding"/>
    <property type="evidence" value="ECO:0007669"/>
    <property type="project" value="UniProtKB-ARBA"/>
</dbReference>
<evidence type="ECO:0000256" key="6">
    <source>
        <dbReference type="ARBA" id="ARBA00023242"/>
    </source>
</evidence>
<evidence type="ECO:0000256" key="1">
    <source>
        <dbReference type="ARBA" id="ARBA00004123"/>
    </source>
</evidence>
<dbReference type="InterPro" id="IPR009057">
    <property type="entry name" value="Homeodomain-like_sf"/>
</dbReference>
<name>A0A6I9V6G8_BACDO</name>
<dbReference type="InterPro" id="IPR050224">
    <property type="entry name" value="TALE_homeobox"/>
</dbReference>
<organism evidence="11 14">
    <name type="scientific">Bactrocera dorsalis</name>
    <name type="common">Oriental fruit fly</name>
    <name type="synonym">Dacus dorsalis</name>
    <dbReference type="NCBI Taxonomy" id="27457"/>
    <lineage>
        <taxon>Eukaryota</taxon>
        <taxon>Metazoa</taxon>
        <taxon>Ecdysozoa</taxon>
        <taxon>Arthropoda</taxon>
        <taxon>Hexapoda</taxon>
        <taxon>Insecta</taxon>
        <taxon>Pterygota</taxon>
        <taxon>Neoptera</taxon>
        <taxon>Endopterygota</taxon>
        <taxon>Diptera</taxon>
        <taxon>Brachycera</taxon>
        <taxon>Muscomorpha</taxon>
        <taxon>Tephritoidea</taxon>
        <taxon>Tephritidae</taxon>
        <taxon>Bactrocera</taxon>
        <taxon>Bactrocera</taxon>
    </lineage>
</organism>
<feature type="domain" description="Homeobox" evidence="10">
    <location>
        <begin position="119"/>
        <end position="182"/>
    </location>
</feature>
<evidence type="ECO:0000313" key="11">
    <source>
        <dbReference type="Proteomes" id="UP001652620"/>
    </source>
</evidence>
<keyword evidence="5" id="KW-0804">Transcription</keyword>
<gene>
    <name evidence="12 13 14" type="primary">LOC105229104</name>
</gene>
<evidence type="ECO:0000256" key="2">
    <source>
        <dbReference type="ARBA" id="ARBA00023015"/>
    </source>
</evidence>
<comment type="similarity">
    <text evidence="7">Belongs to the TALE/TGIF homeobox family.</text>
</comment>
<accession>A0A6I9V6G8</accession>
<evidence type="ECO:0000313" key="14">
    <source>
        <dbReference type="RefSeq" id="XP_049309410.1"/>
    </source>
</evidence>
<dbReference type="Proteomes" id="UP001652620">
    <property type="component" value="Chromosome 3"/>
</dbReference>
<dbReference type="RefSeq" id="XP_049309410.1">
    <property type="nucleotide sequence ID" value="XM_049453453.1"/>
</dbReference>
<dbReference type="CDD" id="cd00086">
    <property type="entry name" value="homeodomain"/>
    <property type="match status" value="1"/>
</dbReference>
<evidence type="ECO:0000256" key="8">
    <source>
        <dbReference type="PROSITE-ProRule" id="PRU00108"/>
    </source>
</evidence>
<dbReference type="InterPro" id="IPR001356">
    <property type="entry name" value="HD"/>
</dbReference>
<dbReference type="RefSeq" id="XP_049309408.1">
    <property type="nucleotide sequence ID" value="XM_049453451.1"/>
</dbReference>
<proteinExistence type="inferred from homology"/>
<reference evidence="12 13" key="1">
    <citation type="submission" date="2025-05" db="UniProtKB">
        <authorList>
            <consortium name="RefSeq"/>
        </authorList>
    </citation>
    <scope>IDENTIFICATION</scope>
    <source>
        <tissue evidence="12 13">Adult</tissue>
    </source>
</reference>
<dbReference type="Gene3D" id="1.10.10.60">
    <property type="entry name" value="Homeodomain-like"/>
    <property type="match status" value="1"/>
</dbReference>
<evidence type="ECO:0000256" key="5">
    <source>
        <dbReference type="ARBA" id="ARBA00023163"/>
    </source>
</evidence>
<keyword evidence="4 8" id="KW-0371">Homeobox</keyword>